<accession>A5C5D5</accession>
<gene>
    <name evidence="2" type="ORF">VITISV_004408</name>
</gene>
<feature type="region of interest" description="Disordered" evidence="1">
    <location>
        <begin position="1"/>
        <end position="34"/>
    </location>
</feature>
<evidence type="ECO:0000313" key="2">
    <source>
        <dbReference type="EMBL" id="CAN68663.1"/>
    </source>
</evidence>
<protein>
    <submittedName>
        <fullName evidence="2">Uncharacterized protein</fullName>
    </submittedName>
</protein>
<feature type="compositionally biased region" description="Basic and acidic residues" evidence="1">
    <location>
        <begin position="9"/>
        <end position="34"/>
    </location>
</feature>
<sequence>MVAALTIEGTREPMKRQPDQRGDWQEDGYDDQRRPQVVYEINGGGMICTNPTTNRDFHDPYLLRVYDQQNREAPRHHDDDNL</sequence>
<evidence type="ECO:0000256" key="1">
    <source>
        <dbReference type="SAM" id="MobiDB-lite"/>
    </source>
</evidence>
<name>A5C5D5_VITVI</name>
<dbReference type="AlphaFoldDB" id="A5C5D5"/>
<reference evidence="2" key="1">
    <citation type="journal article" date="2007" name="PLoS ONE">
        <title>The first genome sequence of an elite grapevine cultivar (Pinot noir Vitis vinifera L.): coping with a highly heterozygous genome.</title>
        <authorList>
            <person name="Velasco R."/>
            <person name="Zharkikh A."/>
            <person name="Troggio M."/>
            <person name="Cartwright D.A."/>
            <person name="Cestaro A."/>
            <person name="Pruss D."/>
            <person name="Pindo M."/>
            <person name="FitzGerald L.M."/>
            <person name="Vezzulli S."/>
            <person name="Reid J."/>
            <person name="Malacarne G."/>
            <person name="Iliev D."/>
            <person name="Coppola G."/>
            <person name="Wardell B."/>
            <person name="Micheletti D."/>
            <person name="Macalma T."/>
            <person name="Facci M."/>
            <person name="Mitchell J.T."/>
            <person name="Perazzolli M."/>
            <person name="Eldredge G."/>
            <person name="Gatto P."/>
            <person name="Oyzerski R."/>
            <person name="Moretto M."/>
            <person name="Gutin N."/>
            <person name="Stefanini M."/>
            <person name="Chen Y."/>
            <person name="Segala C."/>
            <person name="Davenport C."/>
            <person name="Dematte L."/>
            <person name="Mraz A."/>
            <person name="Battilana J."/>
            <person name="Stormo K."/>
            <person name="Costa F."/>
            <person name="Tao Q."/>
            <person name="Si-Ammour A."/>
            <person name="Harkins T."/>
            <person name="Lackey A."/>
            <person name="Perbost C."/>
            <person name="Taillon B."/>
            <person name="Stella A."/>
            <person name="Solovyev V."/>
            <person name="Fawcett J.A."/>
            <person name="Sterck L."/>
            <person name="Vandepoele K."/>
            <person name="Grando S.M."/>
            <person name="Toppo S."/>
            <person name="Moser C."/>
            <person name="Lanchbury J."/>
            <person name="Bogden R."/>
            <person name="Skolnick M."/>
            <person name="Sgaramella V."/>
            <person name="Bhatnagar S.K."/>
            <person name="Fontana P."/>
            <person name="Gutin A."/>
            <person name="Van de Peer Y."/>
            <person name="Salamini F."/>
            <person name="Viola R."/>
        </authorList>
    </citation>
    <scope>NUCLEOTIDE SEQUENCE</scope>
</reference>
<proteinExistence type="predicted"/>
<organism evidence="2">
    <name type="scientific">Vitis vinifera</name>
    <name type="common">Grape</name>
    <dbReference type="NCBI Taxonomy" id="29760"/>
    <lineage>
        <taxon>Eukaryota</taxon>
        <taxon>Viridiplantae</taxon>
        <taxon>Streptophyta</taxon>
        <taxon>Embryophyta</taxon>
        <taxon>Tracheophyta</taxon>
        <taxon>Spermatophyta</taxon>
        <taxon>Magnoliopsida</taxon>
        <taxon>eudicotyledons</taxon>
        <taxon>Gunneridae</taxon>
        <taxon>Pentapetalae</taxon>
        <taxon>rosids</taxon>
        <taxon>Vitales</taxon>
        <taxon>Vitaceae</taxon>
        <taxon>Viteae</taxon>
        <taxon>Vitis</taxon>
    </lineage>
</organism>
<dbReference type="EMBL" id="AM482924">
    <property type="protein sequence ID" value="CAN68663.1"/>
    <property type="molecule type" value="Genomic_DNA"/>
</dbReference>